<dbReference type="Gene3D" id="1.10.238.10">
    <property type="entry name" value="EF-hand"/>
    <property type="match status" value="2"/>
</dbReference>
<keyword evidence="5" id="KW-1185">Reference proteome</keyword>
<dbReference type="Pfam" id="PF13833">
    <property type="entry name" value="EF-hand_8"/>
    <property type="match status" value="2"/>
</dbReference>
<dbReference type="InterPro" id="IPR018247">
    <property type="entry name" value="EF_Hand_1_Ca_BS"/>
</dbReference>
<evidence type="ECO:0000313" key="5">
    <source>
        <dbReference type="Proteomes" id="UP001632037"/>
    </source>
</evidence>
<dbReference type="AlphaFoldDB" id="A0ABD3G1P2"/>
<evidence type="ECO:0000256" key="2">
    <source>
        <dbReference type="SAM" id="MobiDB-lite"/>
    </source>
</evidence>
<proteinExistence type="predicted"/>
<sequence length="295" mass="32714">MGGGVSKASLSMRERSVISSARKASSHPKDKQPGSAPASEGRRESVTKQPTSIDARIVATLRQLNLTRRADPKKGRAMHFERIVLQFTLVRDAFTTIRTIYSQFASTEKDGLDFEGLKAALNAMGAQIKESDMSELFYESDMVRDNSLSQNEFVVSLAIAHLLGLITNFDSIKNSLVHAPEDVTLITPPDEQQADEGNASKHIAKALDLMITAYLLFDNDASGTIQTSEVLEQMRQNPTGPNSPRRLERVSSSLSSKAIRDERIKELDFDRDGTITFQEFVLTFQRWAGSDDDDE</sequence>
<dbReference type="Proteomes" id="UP001632037">
    <property type="component" value="Unassembled WGS sequence"/>
</dbReference>
<evidence type="ECO:0000256" key="1">
    <source>
        <dbReference type="ARBA" id="ARBA00022837"/>
    </source>
</evidence>
<name>A0ABD3G1P2_9STRA</name>
<protein>
    <recommendedName>
        <fullName evidence="3">EF-hand domain-containing protein</fullName>
    </recommendedName>
</protein>
<feature type="region of interest" description="Disordered" evidence="2">
    <location>
        <begin position="1"/>
        <end position="52"/>
    </location>
</feature>
<dbReference type="InterPro" id="IPR002048">
    <property type="entry name" value="EF_hand_dom"/>
</dbReference>
<reference evidence="4 5" key="1">
    <citation type="submission" date="2024-09" db="EMBL/GenBank/DDBJ databases">
        <title>Genome sequencing and assembly of Phytophthora oleae, isolate VK10A, causative agent of rot of olive drupes.</title>
        <authorList>
            <person name="Conti Taguali S."/>
            <person name="Riolo M."/>
            <person name="La Spada F."/>
            <person name="Cacciola S.O."/>
            <person name="Dionisio G."/>
        </authorList>
    </citation>
    <scope>NUCLEOTIDE SEQUENCE [LARGE SCALE GENOMIC DNA]</scope>
    <source>
        <strain evidence="4 5">VK10A</strain>
    </source>
</reference>
<comment type="caution">
    <text evidence="4">The sequence shown here is derived from an EMBL/GenBank/DDBJ whole genome shotgun (WGS) entry which is preliminary data.</text>
</comment>
<feature type="region of interest" description="Disordered" evidence="2">
    <location>
        <begin position="234"/>
        <end position="253"/>
    </location>
</feature>
<dbReference type="InterPro" id="IPR011992">
    <property type="entry name" value="EF-hand-dom_pair"/>
</dbReference>
<evidence type="ECO:0000313" key="4">
    <source>
        <dbReference type="EMBL" id="KAL3672374.1"/>
    </source>
</evidence>
<gene>
    <name evidence="4" type="ORF">V7S43_003059</name>
</gene>
<dbReference type="PROSITE" id="PS00018">
    <property type="entry name" value="EF_HAND_1"/>
    <property type="match status" value="2"/>
</dbReference>
<keyword evidence="1" id="KW-0106">Calcium</keyword>
<evidence type="ECO:0000259" key="3">
    <source>
        <dbReference type="PROSITE" id="PS50222"/>
    </source>
</evidence>
<dbReference type="SUPFAM" id="SSF47473">
    <property type="entry name" value="EF-hand"/>
    <property type="match status" value="1"/>
</dbReference>
<dbReference type="EMBL" id="JBIMZQ010000004">
    <property type="protein sequence ID" value="KAL3672374.1"/>
    <property type="molecule type" value="Genomic_DNA"/>
</dbReference>
<feature type="domain" description="EF-hand" evidence="3">
    <location>
        <begin position="255"/>
        <end position="290"/>
    </location>
</feature>
<organism evidence="4 5">
    <name type="scientific">Phytophthora oleae</name>
    <dbReference type="NCBI Taxonomy" id="2107226"/>
    <lineage>
        <taxon>Eukaryota</taxon>
        <taxon>Sar</taxon>
        <taxon>Stramenopiles</taxon>
        <taxon>Oomycota</taxon>
        <taxon>Peronosporomycetes</taxon>
        <taxon>Peronosporales</taxon>
        <taxon>Peronosporaceae</taxon>
        <taxon>Phytophthora</taxon>
    </lineage>
</organism>
<dbReference type="PROSITE" id="PS50222">
    <property type="entry name" value="EF_HAND_2"/>
    <property type="match status" value="1"/>
</dbReference>
<accession>A0ABD3G1P2</accession>